<dbReference type="GeneID" id="28995712"/>
<proteinExistence type="predicted"/>
<protein>
    <submittedName>
        <fullName evidence="1">Uncharacterized protein</fullName>
    </submittedName>
</protein>
<dbReference type="Proteomes" id="UP000077315">
    <property type="component" value="Unassembled WGS sequence"/>
</dbReference>
<evidence type="ECO:0000313" key="1">
    <source>
        <dbReference type="EMBL" id="OAD78366.1"/>
    </source>
</evidence>
<reference evidence="2" key="1">
    <citation type="submission" date="2015-06" db="EMBL/GenBank/DDBJ databases">
        <title>Expansion of signal transduction pathways in fungi by whole-genome duplication.</title>
        <authorList>
            <consortium name="DOE Joint Genome Institute"/>
            <person name="Corrochano L.M."/>
            <person name="Kuo A."/>
            <person name="Marcet-Houben M."/>
            <person name="Polaino S."/>
            <person name="Salamov A."/>
            <person name="Villalobos J.M."/>
            <person name="Alvarez M.I."/>
            <person name="Avalos J."/>
            <person name="Benito E.P."/>
            <person name="Benoit I."/>
            <person name="Burger G."/>
            <person name="Camino L.P."/>
            <person name="Canovas D."/>
            <person name="Cerda-Olmedo E."/>
            <person name="Cheng J.-F."/>
            <person name="Dominguez A."/>
            <person name="Elias M."/>
            <person name="Eslava A.P."/>
            <person name="Glaser F."/>
            <person name="Grimwood J."/>
            <person name="Gutierrez G."/>
            <person name="Heitman J."/>
            <person name="Henrissat B."/>
            <person name="Iturriaga E.A."/>
            <person name="Lang B.F."/>
            <person name="Lavin J.L."/>
            <person name="Lee S."/>
            <person name="Li W."/>
            <person name="Lindquist E."/>
            <person name="Lopez-Garcia S."/>
            <person name="Luque E.M."/>
            <person name="Marcos A.T."/>
            <person name="Martin J."/>
            <person name="McCluskey K."/>
            <person name="Medina H.R."/>
            <person name="Miralles-Duran A."/>
            <person name="Miyazaki A."/>
            <person name="Munoz-Torres E."/>
            <person name="Oguiza J.A."/>
            <person name="Ohm R."/>
            <person name="Olmedo M."/>
            <person name="Orejas M."/>
            <person name="Ortiz-Castellanos L."/>
            <person name="Pisabarro A.G."/>
            <person name="Rodriguez-Romero J."/>
            <person name="Ruiz-Herrera J."/>
            <person name="Ruiz-Vazquez R."/>
            <person name="Sanz C."/>
            <person name="Schackwitz W."/>
            <person name="Schmutz J."/>
            <person name="Shahriari M."/>
            <person name="Shelest E."/>
            <person name="Silva-Franco F."/>
            <person name="Soanes D."/>
            <person name="Syed K."/>
            <person name="Tagua V.G."/>
            <person name="Talbot N.J."/>
            <person name="Thon M."/>
            <person name="De vries R.P."/>
            <person name="Wiebenga A."/>
            <person name="Yadav J.S."/>
            <person name="Braun E.L."/>
            <person name="Baker S."/>
            <person name="Garre V."/>
            <person name="Horwitz B."/>
            <person name="Torres-Martinez S."/>
            <person name="Idnurm A."/>
            <person name="Herrera-Estrella A."/>
            <person name="Gabaldon T."/>
            <person name="Grigoriev I.V."/>
        </authorList>
    </citation>
    <scope>NUCLEOTIDE SEQUENCE [LARGE SCALE GENOMIC DNA]</scope>
    <source>
        <strain evidence="2">NRRL 1555(-)</strain>
    </source>
</reference>
<name>A0A167PQR4_PHYB8</name>
<evidence type="ECO:0000313" key="2">
    <source>
        <dbReference type="Proteomes" id="UP000077315"/>
    </source>
</evidence>
<dbReference type="EMBL" id="KV440973">
    <property type="protein sequence ID" value="OAD78366.1"/>
    <property type="molecule type" value="Genomic_DNA"/>
</dbReference>
<accession>A0A167PQR4</accession>
<dbReference type="AlphaFoldDB" id="A0A167PQR4"/>
<sequence>MAKYPYKPYCLLSHFIMLAFWTYFHVVPRSVLLVNLFHCVAFYCIYIHNSTDPPGCTTIFSDVVQTTSMSVYLERNRSLGALIDILAKLKLNSRIKMQDVVLYDPNSDP</sequence>
<dbReference type="VEuPathDB" id="FungiDB:PHYBLDRAFT_163486"/>
<keyword evidence="2" id="KW-1185">Reference proteome</keyword>
<dbReference type="RefSeq" id="XP_018296406.1">
    <property type="nucleotide sequence ID" value="XM_018434806.1"/>
</dbReference>
<organism evidence="1 2">
    <name type="scientific">Phycomyces blakesleeanus (strain ATCC 8743b / DSM 1359 / FGSC 10004 / NBRC 33097 / NRRL 1555)</name>
    <dbReference type="NCBI Taxonomy" id="763407"/>
    <lineage>
        <taxon>Eukaryota</taxon>
        <taxon>Fungi</taxon>
        <taxon>Fungi incertae sedis</taxon>
        <taxon>Mucoromycota</taxon>
        <taxon>Mucoromycotina</taxon>
        <taxon>Mucoromycetes</taxon>
        <taxon>Mucorales</taxon>
        <taxon>Phycomycetaceae</taxon>
        <taxon>Phycomyces</taxon>
    </lineage>
</organism>
<dbReference type="InParanoid" id="A0A167PQR4"/>
<gene>
    <name evidence="1" type="ORF">PHYBLDRAFT_163486</name>
</gene>